<accession>A0ABS6DHN7</accession>
<evidence type="ECO:0000256" key="1">
    <source>
        <dbReference type="SAM" id="SignalP"/>
    </source>
</evidence>
<gene>
    <name evidence="2" type="ORF">KC222_10015</name>
</gene>
<sequence>MKKNILPLALLATLLGSTASHAAMPEPELVFNCELENGKYALIRLNEQVPTYYYGPLEKVELTLPKIAGDKTQVRVGNMAFAGGGATYYRFINGNYSYVVYSGIGRGWEFTGLKVYQGKKLIMKKACNHGGFINNGYTGENLVNEADTGDDGTYGYAD</sequence>
<dbReference type="EMBL" id="JAGRYU010000013">
    <property type="protein sequence ID" value="MBU4682349.1"/>
    <property type="molecule type" value="Genomic_DNA"/>
</dbReference>
<keyword evidence="1" id="KW-0732">Signal</keyword>
<evidence type="ECO:0000313" key="3">
    <source>
        <dbReference type="Proteomes" id="UP000686327"/>
    </source>
</evidence>
<feature type="signal peptide" evidence="1">
    <location>
        <begin position="1"/>
        <end position="22"/>
    </location>
</feature>
<reference evidence="2 3" key="1">
    <citation type="submission" date="2021-04" db="EMBL/GenBank/DDBJ databases">
        <authorList>
            <person name="Seiffert S.N."/>
        </authorList>
    </citation>
    <scope>NUCLEOTIDE SEQUENCE [LARGE SCALE GENOMIC DNA]</scope>
    <source>
        <strain evidence="2 3">1</strain>
    </source>
</reference>
<comment type="caution">
    <text evidence="2">The sequence shown here is derived from an EMBL/GenBank/DDBJ whole genome shotgun (WGS) entry which is preliminary data.</text>
</comment>
<reference evidence="3" key="2">
    <citation type="submission" date="2023-07" db="EMBL/GenBank/DDBJ databases">
        <title>Cedecea davisae an AmpC producer and its therapeutic implications.</title>
        <authorList>
            <person name="Notter J."/>
        </authorList>
    </citation>
    <scope>NUCLEOTIDE SEQUENCE [LARGE SCALE GENOMIC DNA]</scope>
    <source>
        <strain evidence="3">1</strain>
    </source>
</reference>
<feature type="chain" id="PRO_5046386415" evidence="1">
    <location>
        <begin position="23"/>
        <end position="158"/>
    </location>
</feature>
<dbReference type="Proteomes" id="UP000686327">
    <property type="component" value="Unassembled WGS sequence"/>
</dbReference>
<keyword evidence="3" id="KW-1185">Reference proteome</keyword>
<protein>
    <submittedName>
        <fullName evidence="2">Uncharacterized protein</fullName>
    </submittedName>
</protein>
<proteinExistence type="predicted"/>
<name>A0ABS6DHN7_9ENTR</name>
<organism evidence="2 3">
    <name type="scientific">Cedecea davisae</name>
    <dbReference type="NCBI Taxonomy" id="158484"/>
    <lineage>
        <taxon>Bacteria</taxon>
        <taxon>Pseudomonadati</taxon>
        <taxon>Pseudomonadota</taxon>
        <taxon>Gammaproteobacteria</taxon>
        <taxon>Enterobacterales</taxon>
        <taxon>Enterobacteriaceae</taxon>
        <taxon>Cedecea</taxon>
    </lineage>
</organism>
<evidence type="ECO:0000313" key="2">
    <source>
        <dbReference type="EMBL" id="MBU4682349.1"/>
    </source>
</evidence>